<sequence>MLGLLLVVAATVVVAWGVLGLASSSVDVIGALTVFAGSAVTLGFFLAPIVTAISDPLDPRRFRVFALPSRPLAATLVLASLLSLPLFALIVLVVCAGIVWAEAGVSILALVTAGVLGVLTCVLLARLAHGLAAMMFRERRSRELSGLLLVLIVVVVVPVGVFLASLDWNGAVPGALAEAVGVISFTPLGAAWAFPALLAAGEGTAWLALAVSIVTVAALGYAWLALVHRQLTTIDRPLTTRERGGLGWFSVVPGTPAGAVAARSLVYWGRDRRYLVNLLVIPFAALVTMVPLLVAGVPLNVAVLVPVLFAALFFGWLPHNDLAYDSTAIWMHVASGLRGLPDRVGRLVPIVLIAVPVLAIAVPVSVALHGRWAIAPAIVGACLSLFLSGLGLSSISSVAAPYPVTSPGESPFQQPQRTGSSGAVPQAVVMIGALVLSAPPLWWTWLSLTSSVDAAELAFWSGLGMGVFILFVGVMTGSAVFNRRSRRIMEFAAAT</sequence>
<feature type="transmembrane region" description="Helical" evidence="1">
    <location>
        <begin position="347"/>
        <end position="368"/>
    </location>
</feature>
<feature type="transmembrane region" description="Helical" evidence="1">
    <location>
        <begin position="299"/>
        <end position="317"/>
    </location>
</feature>
<feature type="transmembrane region" description="Helical" evidence="1">
    <location>
        <begin position="423"/>
        <end position="445"/>
    </location>
</feature>
<accession>A0ABP4TN09</accession>
<protein>
    <recommendedName>
        <fullName evidence="4">ABC-2 type transport system permease protein</fullName>
    </recommendedName>
</protein>
<evidence type="ECO:0008006" key="4">
    <source>
        <dbReference type="Google" id="ProtNLM"/>
    </source>
</evidence>
<proteinExistence type="predicted"/>
<feature type="transmembrane region" description="Helical" evidence="1">
    <location>
        <begin position="30"/>
        <end position="53"/>
    </location>
</feature>
<feature type="transmembrane region" description="Helical" evidence="1">
    <location>
        <begin position="74"/>
        <end position="101"/>
    </location>
</feature>
<feature type="transmembrane region" description="Helical" evidence="1">
    <location>
        <begin position="107"/>
        <end position="125"/>
    </location>
</feature>
<keyword evidence="1" id="KW-0472">Membrane</keyword>
<name>A0ABP4TN09_9MICO</name>
<dbReference type="Proteomes" id="UP001501690">
    <property type="component" value="Unassembled WGS sequence"/>
</dbReference>
<evidence type="ECO:0000313" key="2">
    <source>
        <dbReference type="EMBL" id="GAA1690676.1"/>
    </source>
</evidence>
<feature type="transmembrane region" description="Helical" evidence="1">
    <location>
        <begin position="146"/>
        <end position="166"/>
    </location>
</feature>
<feature type="transmembrane region" description="Helical" evidence="1">
    <location>
        <begin position="172"/>
        <end position="194"/>
    </location>
</feature>
<dbReference type="EMBL" id="BAAAPL010000001">
    <property type="protein sequence ID" value="GAA1690676.1"/>
    <property type="molecule type" value="Genomic_DNA"/>
</dbReference>
<gene>
    <name evidence="2" type="ORF">GCM10009808_04540</name>
</gene>
<keyword evidence="3" id="KW-1185">Reference proteome</keyword>
<comment type="caution">
    <text evidence="2">The sequence shown here is derived from an EMBL/GenBank/DDBJ whole genome shotgun (WGS) entry which is preliminary data.</text>
</comment>
<keyword evidence="1" id="KW-1133">Transmembrane helix</keyword>
<organism evidence="2 3">
    <name type="scientific">Microbacterium sediminicola</name>
    <dbReference type="NCBI Taxonomy" id="415210"/>
    <lineage>
        <taxon>Bacteria</taxon>
        <taxon>Bacillati</taxon>
        <taxon>Actinomycetota</taxon>
        <taxon>Actinomycetes</taxon>
        <taxon>Micrococcales</taxon>
        <taxon>Microbacteriaceae</taxon>
        <taxon>Microbacterium</taxon>
    </lineage>
</organism>
<keyword evidence="1" id="KW-0812">Transmembrane</keyword>
<feature type="transmembrane region" description="Helical" evidence="1">
    <location>
        <begin position="457"/>
        <end position="481"/>
    </location>
</feature>
<feature type="transmembrane region" description="Helical" evidence="1">
    <location>
        <begin position="274"/>
        <end position="293"/>
    </location>
</feature>
<reference evidence="3" key="1">
    <citation type="journal article" date="2019" name="Int. J. Syst. Evol. Microbiol.">
        <title>The Global Catalogue of Microorganisms (GCM) 10K type strain sequencing project: providing services to taxonomists for standard genome sequencing and annotation.</title>
        <authorList>
            <consortium name="The Broad Institute Genomics Platform"/>
            <consortium name="The Broad Institute Genome Sequencing Center for Infectious Disease"/>
            <person name="Wu L."/>
            <person name="Ma J."/>
        </authorList>
    </citation>
    <scope>NUCLEOTIDE SEQUENCE [LARGE SCALE GENOMIC DNA]</scope>
    <source>
        <strain evidence="3">JCM 15577</strain>
    </source>
</reference>
<feature type="transmembrane region" description="Helical" evidence="1">
    <location>
        <begin position="374"/>
        <end position="402"/>
    </location>
</feature>
<feature type="transmembrane region" description="Helical" evidence="1">
    <location>
        <begin position="246"/>
        <end position="267"/>
    </location>
</feature>
<evidence type="ECO:0000256" key="1">
    <source>
        <dbReference type="SAM" id="Phobius"/>
    </source>
</evidence>
<evidence type="ECO:0000313" key="3">
    <source>
        <dbReference type="Proteomes" id="UP001501690"/>
    </source>
</evidence>
<feature type="transmembrane region" description="Helical" evidence="1">
    <location>
        <begin position="206"/>
        <end position="226"/>
    </location>
</feature>